<evidence type="ECO:0000313" key="10">
    <source>
        <dbReference type="Proteomes" id="UP000222542"/>
    </source>
</evidence>
<dbReference type="GO" id="GO:0009873">
    <property type="term" value="P:ethylene-activated signaling pathway"/>
    <property type="evidence" value="ECO:0007669"/>
    <property type="project" value="InterPro"/>
</dbReference>
<dbReference type="PRINTS" id="PR00367">
    <property type="entry name" value="ETHRSPELEMNT"/>
</dbReference>
<dbReference type="OMA" id="RPRREIN"/>
<keyword evidence="10" id="KW-1185">Reference proteome</keyword>
<dbReference type="Pfam" id="PF00847">
    <property type="entry name" value="AP2"/>
    <property type="match status" value="1"/>
</dbReference>
<dbReference type="FunFam" id="3.30.730.10:FF:000001">
    <property type="entry name" value="Ethylene-responsive transcription factor 2"/>
    <property type="match status" value="1"/>
</dbReference>
<protein>
    <submittedName>
        <fullName evidence="9">Ethylene-responsive transcription factor 15</fullName>
    </submittedName>
</protein>
<dbReference type="PANTHER" id="PTHR31190">
    <property type="entry name" value="DNA-BINDING DOMAIN"/>
    <property type="match status" value="1"/>
</dbReference>
<comment type="caution">
    <text evidence="9">The sequence shown here is derived from an EMBL/GenBank/DDBJ whole genome shotgun (WGS) entry which is preliminary data.</text>
</comment>
<dbReference type="Gene3D" id="3.30.730.10">
    <property type="entry name" value="AP2/ERF domain"/>
    <property type="match status" value="1"/>
</dbReference>
<name>A0A2G2Y523_CAPAN</name>
<accession>A0A2G2Y523</accession>
<dbReference type="InterPro" id="IPR044808">
    <property type="entry name" value="ERF_plant"/>
</dbReference>
<dbReference type="SUPFAM" id="SSF54171">
    <property type="entry name" value="DNA-binding domain"/>
    <property type="match status" value="1"/>
</dbReference>
<evidence type="ECO:0000256" key="7">
    <source>
        <dbReference type="ARBA" id="ARBA00023242"/>
    </source>
</evidence>
<dbReference type="Gramene" id="PHT64830">
    <property type="protein sequence ID" value="PHT64830"/>
    <property type="gene ID" value="T459_29255"/>
</dbReference>
<evidence type="ECO:0000256" key="5">
    <source>
        <dbReference type="ARBA" id="ARBA00023159"/>
    </source>
</evidence>
<dbReference type="InterPro" id="IPR001471">
    <property type="entry name" value="AP2/ERF_dom"/>
</dbReference>
<dbReference type="CDD" id="cd00018">
    <property type="entry name" value="AP2"/>
    <property type="match status" value="1"/>
</dbReference>
<evidence type="ECO:0000256" key="1">
    <source>
        <dbReference type="ARBA" id="ARBA00004123"/>
    </source>
</evidence>
<comment type="subcellular location">
    <subcellularLocation>
        <location evidence="1">Nucleus</location>
    </subcellularLocation>
</comment>
<organism evidence="9 10">
    <name type="scientific">Capsicum annuum</name>
    <name type="common">Capsicum pepper</name>
    <dbReference type="NCBI Taxonomy" id="4072"/>
    <lineage>
        <taxon>Eukaryota</taxon>
        <taxon>Viridiplantae</taxon>
        <taxon>Streptophyta</taxon>
        <taxon>Embryophyta</taxon>
        <taxon>Tracheophyta</taxon>
        <taxon>Spermatophyta</taxon>
        <taxon>Magnoliopsida</taxon>
        <taxon>eudicotyledons</taxon>
        <taxon>Gunneridae</taxon>
        <taxon>Pentapetalae</taxon>
        <taxon>asterids</taxon>
        <taxon>lamiids</taxon>
        <taxon>Solanales</taxon>
        <taxon>Solanaceae</taxon>
        <taxon>Solanoideae</taxon>
        <taxon>Capsiceae</taxon>
        <taxon>Capsicum</taxon>
    </lineage>
</organism>
<evidence type="ECO:0000256" key="6">
    <source>
        <dbReference type="ARBA" id="ARBA00023163"/>
    </source>
</evidence>
<gene>
    <name evidence="9" type="ORF">T459_29255</name>
</gene>
<keyword evidence="2" id="KW-0611">Plant defense</keyword>
<keyword evidence="6" id="KW-0804">Transcription</keyword>
<dbReference type="Proteomes" id="UP000222542">
    <property type="component" value="Unassembled WGS sequence"/>
</dbReference>
<dbReference type="InterPro" id="IPR036955">
    <property type="entry name" value="AP2/ERF_dom_sf"/>
</dbReference>
<dbReference type="PANTHER" id="PTHR31190:SF501">
    <property type="entry name" value="ETHYLENE-RESPONSIVE TRANSCRIPTION FACTOR 15-LIKE"/>
    <property type="match status" value="1"/>
</dbReference>
<evidence type="ECO:0000256" key="3">
    <source>
        <dbReference type="ARBA" id="ARBA00023015"/>
    </source>
</evidence>
<dbReference type="InterPro" id="IPR016177">
    <property type="entry name" value="DNA-bd_dom_sf"/>
</dbReference>
<dbReference type="GO" id="GO:0005634">
    <property type="term" value="C:nucleus"/>
    <property type="evidence" value="ECO:0007669"/>
    <property type="project" value="UniProtKB-SubCell"/>
</dbReference>
<dbReference type="PROSITE" id="PS51032">
    <property type="entry name" value="AP2_ERF"/>
    <property type="match status" value="1"/>
</dbReference>
<evidence type="ECO:0000259" key="8">
    <source>
        <dbReference type="PROSITE" id="PS51032"/>
    </source>
</evidence>
<feature type="domain" description="AP2/ERF" evidence="8">
    <location>
        <begin position="38"/>
        <end position="96"/>
    </location>
</feature>
<dbReference type="AlphaFoldDB" id="A0A2G2Y523"/>
<dbReference type="SMR" id="A0A2G2Y523"/>
<reference evidence="9 10" key="1">
    <citation type="journal article" date="2014" name="Nat. Genet.">
        <title>Genome sequence of the hot pepper provides insights into the evolution of pungency in Capsicum species.</title>
        <authorList>
            <person name="Kim S."/>
            <person name="Park M."/>
            <person name="Yeom S.I."/>
            <person name="Kim Y.M."/>
            <person name="Lee J.M."/>
            <person name="Lee H.A."/>
            <person name="Seo E."/>
            <person name="Choi J."/>
            <person name="Cheong K."/>
            <person name="Kim K.T."/>
            <person name="Jung K."/>
            <person name="Lee G.W."/>
            <person name="Oh S.K."/>
            <person name="Bae C."/>
            <person name="Kim S.B."/>
            <person name="Lee H.Y."/>
            <person name="Kim S.Y."/>
            <person name="Kim M.S."/>
            <person name="Kang B.C."/>
            <person name="Jo Y.D."/>
            <person name="Yang H.B."/>
            <person name="Jeong H.J."/>
            <person name="Kang W.H."/>
            <person name="Kwon J.K."/>
            <person name="Shin C."/>
            <person name="Lim J.Y."/>
            <person name="Park J.H."/>
            <person name="Huh J.H."/>
            <person name="Kim J.S."/>
            <person name="Kim B.D."/>
            <person name="Cohen O."/>
            <person name="Paran I."/>
            <person name="Suh M.C."/>
            <person name="Lee S.B."/>
            <person name="Kim Y.K."/>
            <person name="Shin Y."/>
            <person name="Noh S.J."/>
            <person name="Park J."/>
            <person name="Seo Y.S."/>
            <person name="Kwon S.Y."/>
            <person name="Kim H.A."/>
            <person name="Park J.M."/>
            <person name="Kim H.J."/>
            <person name="Choi S.B."/>
            <person name="Bosland P.W."/>
            <person name="Reeves G."/>
            <person name="Jo S.H."/>
            <person name="Lee B.W."/>
            <person name="Cho H.T."/>
            <person name="Choi H.S."/>
            <person name="Lee M.S."/>
            <person name="Yu Y."/>
            <person name="Do Choi Y."/>
            <person name="Park B.S."/>
            <person name="van Deynze A."/>
            <person name="Ashrafi H."/>
            <person name="Hill T."/>
            <person name="Kim W.T."/>
            <person name="Pai H.S."/>
            <person name="Ahn H.K."/>
            <person name="Yeam I."/>
            <person name="Giovannoni J.J."/>
            <person name="Rose J.K."/>
            <person name="Sorensen I."/>
            <person name="Lee S.J."/>
            <person name="Kim R.W."/>
            <person name="Choi I.Y."/>
            <person name="Choi B.S."/>
            <person name="Lim J.S."/>
            <person name="Lee Y.H."/>
            <person name="Choi D."/>
        </authorList>
    </citation>
    <scope>NUCLEOTIDE SEQUENCE [LARGE SCALE GENOMIC DNA]</scope>
    <source>
        <strain evidence="10">cv. CM334</strain>
    </source>
</reference>
<dbReference type="GO" id="GO:0003700">
    <property type="term" value="F:DNA-binding transcription factor activity"/>
    <property type="evidence" value="ECO:0007669"/>
    <property type="project" value="InterPro"/>
</dbReference>
<keyword evidence="5" id="KW-0010">Activator</keyword>
<keyword evidence="3" id="KW-0805">Transcription regulation</keyword>
<evidence type="ECO:0000256" key="4">
    <source>
        <dbReference type="ARBA" id="ARBA00023125"/>
    </source>
</evidence>
<evidence type="ECO:0000313" key="9">
    <source>
        <dbReference type="EMBL" id="PHT64830.1"/>
    </source>
</evidence>
<keyword evidence="4" id="KW-0238">DNA-binding</keyword>
<evidence type="ECO:0000256" key="2">
    <source>
        <dbReference type="ARBA" id="ARBA00022821"/>
    </source>
</evidence>
<dbReference type="GO" id="GO:0006952">
    <property type="term" value="P:defense response"/>
    <property type="evidence" value="ECO:0007669"/>
    <property type="project" value="UniProtKB-KW"/>
</dbReference>
<dbReference type="STRING" id="4072.A0A2G2Y523"/>
<proteinExistence type="predicted"/>
<dbReference type="EMBL" id="AYRZ02000012">
    <property type="protein sequence ID" value="PHT64830.1"/>
    <property type="molecule type" value="Genomic_DNA"/>
</dbReference>
<sequence>MDLKIQDHEELISIKVEVESFSLENDQDSIISQELEKHYIGVRKRPWGKYASEIRDSTRNGRRVWLETFDTAEEAALAYDQAAFCMRGPSTCLNFSSLTNMEFNNDFKDGLLLSPAAAIKDRHKKRNSTS</sequence>
<reference evidence="9 10" key="2">
    <citation type="journal article" date="2017" name="Genome Biol.">
        <title>New reference genome sequences of hot pepper reveal the massive evolution of plant disease-resistance genes by retroduplication.</title>
        <authorList>
            <person name="Kim S."/>
            <person name="Park J."/>
            <person name="Yeom S.I."/>
            <person name="Kim Y.M."/>
            <person name="Seo E."/>
            <person name="Kim K.T."/>
            <person name="Kim M.S."/>
            <person name="Lee J.M."/>
            <person name="Cheong K."/>
            <person name="Shin H.S."/>
            <person name="Kim S.B."/>
            <person name="Han K."/>
            <person name="Lee J."/>
            <person name="Park M."/>
            <person name="Lee H.A."/>
            <person name="Lee H.Y."/>
            <person name="Lee Y."/>
            <person name="Oh S."/>
            <person name="Lee J.H."/>
            <person name="Choi E."/>
            <person name="Choi E."/>
            <person name="Lee S.E."/>
            <person name="Jeon J."/>
            <person name="Kim H."/>
            <person name="Choi G."/>
            <person name="Song H."/>
            <person name="Lee J."/>
            <person name="Lee S.C."/>
            <person name="Kwon J.K."/>
            <person name="Lee H.Y."/>
            <person name="Koo N."/>
            <person name="Hong Y."/>
            <person name="Kim R.W."/>
            <person name="Kang W.H."/>
            <person name="Huh J.H."/>
            <person name="Kang B.C."/>
            <person name="Yang T.J."/>
            <person name="Lee Y.H."/>
            <person name="Bennetzen J.L."/>
            <person name="Choi D."/>
        </authorList>
    </citation>
    <scope>NUCLEOTIDE SEQUENCE [LARGE SCALE GENOMIC DNA]</scope>
    <source>
        <strain evidence="10">cv. CM334</strain>
    </source>
</reference>
<dbReference type="GO" id="GO:0003677">
    <property type="term" value="F:DNA binding"/>
    <property type="evidence" value="ECO:0007669"/>
    <property type="project" value="UniProtKB-KW"/>
</dbReference>
<dbReference type="SMART" id="SM00380">
    <property type="entry name" value="AP2"/>
    <property type="match status" value="1"/>
</dbReference>
<keyword evidence="7" id="KW-0539">Nucleus</keyword>